<sequence>MKQTVQNLEQAYKHILETFLHRKTEQGLYQAQQFSKVLLEHQISPEEFVSIHRAVLEELFPTVPDKVIDSFDLLLEVMMGYGLAYREHQSLRNRQRELESEIDVAANMQQTLLPAAIPDIDSLDIGVISVPANKMSGDYYNYILDDHGCLGVAIADIIGKGVPAALCMSMIKYAMDSLPEQRLQPGALLENLNRVVEQNVDDSMFITMMYGSYDPRTHEFRYSGAGHEPGFFYHADRDEFEELRAKGLVLGVSRKTKFTEYHVQVQKGDFIIFLSDGVTECRVGDNFIERSEIISLIRKYMHLSAQQLVENVYQELVKLQGFILRDDFTLMIMRRDV</sequence>
<dbReference type="SMART" id="SM00331">
    <property type="entry name" value="PP2C_SIG"/>
    <property type="match status" value="1"/>
</dbReference>
<evidence type="ECO:0000313" key="5">
    <source>
        <dbReference type="Proteomes" id="UP001139179"/>
    </source>
</evidence>
<evidence type="ECO:0000259" key="3">
    <source>
        <dbReference type="SMART" id="SM00332"/>
    </source>
</evidence>
<evidence type="ECO:0000313" key="4">
    <source>
        <dbReference type="EMBL" id="MCM3714670.1"/>
    </source>
</evidence>
<dbReference type="Pfam" id="PF08673">
    <property type="entry name" value="RsbU_N"/>
    <property type="match status" value="1"/>
</dbReference>
<dbReference type="InterPro" id="IPR014787">
    <property type="entry name" value="PSer_Pase_RsbU_N"/>
</dbReference>
<reference evidence="4" key="1">
    <citation type="submission" date="2022-05" db="EMBL/GenBank/DDBJ databases">
        <title>Comparative Genomics of Spacecraft Associated Microbes.</title>
        <authorList>
            <person name="Tran M.T."/>
            <person name="Wright A."/>
            <person name="Seuylemezian A."/>
            <person name="Eisen J."/>
            <person name="Coil D."/>
        </authorList>
    </citation>
    <scope>NUCLEOTIDE SEQUENCE</scope>
    <source>
        <strain evidence="4">214.1.1</strain>
    </source>
</reference>
<dbReference type="InterPro" id="IPR017944">
    <property type="entry name" value="KaiA/RbsU_helical_domain_sf"/>
</dbReference>
<gene>
    <name evidence="4" type="ORF">M3202_11335</name>
</gene>
<dbReference type="InterPro" id="IPR036457">
    <property type="entry name" value="PPM-type-like_dom_sf"/>
</dbReference>
<dbReference type="SUPFAM" id="SSF81606">
    <property type="entry name" value="PP2C-like"/>
    <property type="match status" value="1"/>
</dbReference>
<dbReference type="FunFam" id="3.60.40.10:FF:000045">
    <property type="entry name" value="Stage II sporulation protein E"/>
    <property type="match status" value="1"/>
</dbReference>
<dbReference type="SMART" id="SM00332">
    <property type="entry name" value="PP2Cc"/>
    <property type="match status" value="1"/>
</dbReference>
<feature type="domain" description="PPM-type phosphatase" evidence="3">
    <location>
        <begin position="118"/>
        <end position="333"/>
    </location>
</feature>
<dbReference type="Gene3D" id="3.60.40.10">
    <property type="entry name" value="PPM-type phosphatase domain"/>
    <property type="match status" value="1"/>
</dbReference>
<dbReference type="GO" id="GO:0016791">
    <property type="term" value="F:phosphatase activity"/>
    <property type="evidence" value="ECO:0007669"/>
    <property type="project" value="TreeGrafter"/>
</dbReference>
<name>A0A9X2DS98_9BACI</name>
<dbReference type="SUPFAM" id="SSF101215">
    <property type="entry name" value="KaiA/RbsU domain"/>
    <property type="match status" value="1"/>
</dbReference>
<dbReference type="Gene3D" id="1.10.1240.30">
    <property type="entry name" value="KaiA/RbsU domain"/>
    <property type="match status" value="1"/>
</dbReference>
<dbReference type="InterPro" id="IPR001932">
    <property type="entry name" value="PPM-type_phosphatase-like_dom"/>
</dbReference>
<dbReference type="Proteomes" id="UP001139179">
    <property type="component" value="Unassembled WGS sequence"/>
</dbReference>
<evidence type="ECO:0000256" key="1">
    <source>
        <dbReference type="ARBA" id="ARBA00022801"/>
    </source>
</evidence>
<dbReference type="RefSeq" id="WP_251223445.1">
    <property type="nucleotide sequence ID" value="NZ_JAMBOL010000009.1"/>
</dbReference>
<evidence type="ECO:0000259" key="2">
    <source>
        <dbReference type="SMART" id="SM00331"/>
    </source>
</evidence>
<dbReference type="AlphaFoldDB" id="A0A9X2DS98"/>
<keyword evidence="1" id="KW-0378">Hydrolase</keyword>
<dbReference type="Pfam" id="PF07228">
    <property type="entry name" value="SpoIIE"/>
    <property type="match status" value="1"/>
</dbReference>
<organism evidence="4 5">
    <name type="scientific">Halalkalibacter oceani</name>
    <dbReference type="NCBI Taxonomy" id="1653776"/>
    <lineage>
        <taxon>Bacteria</taxon>
        <taxon>Bacillati</taxon>
        <taxon>Bacillota</taxon>
        <taxon>Bacilli</taxon>
        <taxon>Bacillales</taxon>
        <taxon>Bacillaceae</taxon>
        <taxon>Halalkalibacter</taxon>
    </lineage>
</organism>
<dbReference type="EMBL" id="JAMBOL010000009">
    <property type="protein sequence ID" value="MCM3714670.1"/>
    <property type="molecule type" value="Genomic_DNA"/>
</dbReference>
<dbReference type="PANTHER" id="PTHR43156:SF15">
    <property type="entry name" value="PHOSPHOSERINE PHOSPHATASE RSBU"/>
    <property type="match status" value="1"/>
</dbReference>
<feature type="domain" description="PPM-type phosphatase" evidence="2">
    <location>
        <begin position="120"/>
        <end position="335"/>
    </location>
</feature>
<dbReference type="PANTHER" id="PTHR43156">
    <property type="entry name" value="STAGE II SPORULATION PROTEIN E-RELATED"/>
    <property type="match status" value="1"/>
</dbReference>
<proteinExistence type="predicted"/>
<accession>A0A9X2DS98</accession>
<dbReference type="InterPro" id="IPR052016">
    <property type="entry name" value="Bact_Sigma-Reg"/>
</dbReference>
<keyword evidence="5" id="KW-1185">Reference proteome</keyword>
<protein>
    <submittedName>
        <fullName evidence="4">PP2C family protein-serine/threonine phosphatase</fullName>
    </submittedName>
</protein>
<comment type="caution">
    <text evidence="4">The sequence shown here is derived from an EMBL/GenBank/DDBJ whole genome shotgun (WGS) entry which is preliminary data.</text>
</comment>